<proteinExistence type="predicted"/>
<protein>
    <submittedName>
        <fullName evidence="1">Uncharacterized protein</fullName>
    </submittedName>
</protein>
<reference evidence="1" key="1">
    <citation type="submission" date="2020-04" db="EMBL/GenBank/DDBJ databases">
        <authorList>
            <person name="Chiriac C."/>
            <person name="Salcher M."/>
            <person name="Ghai R."/>
            <person name="Kavagutti S V."/>
        </authorList>
    </citation>
    <scope>NUCLEOTIDE SEQUENCE</scope>
</reference>
<organism evidence="1">
    <name type="scientific">uncultured Caudovirales phage</name>
    <dbReference type="NCBI Taxonomy" id="2100421"/>
    <lineage>
        <taxon>Viruses</taxon>
        <taxon>Duplodnaviria</taxon>
        <taxon>Heunggongvirae</taxon>
        <taxon>Uroviricota</taxon>
        <taxon>Caudoviricetes</taxon>
        <taxon>Peduoviridae</taxon>
        <taxon>Maltschvirus</taxon>
        <taxon>Maltschvirus maltsch</taxon>
    </lineage>
</organism>
<evidence type="ECO:0000313" key="1">
    <source>
        <dbReference type="EMBL" id="CAB4152742.1"/>
    </source>
</evidence>
<accession>A0A6J5N245</accession>
<name>A0A6J5N245_9CAUD</name>
<gene>
    <name evidence="1" type="ORF">UFOVP612_23</name>
</gene>
<sequence length="159" mass="17294">MSIIRQIVDSIAETLSDHAFFRTVPKIPVLVEDGKDIETSIMTAMKSAGAFCLVHFESAETDSENTPGPYLSTSQFRVTVSEIPAVWRSKSGKTPSSTEIAEAVARILHHTQPLDKNEDPLSGGVMIFAGLESQTNESMLQKVVSFTIPVGLSNDEPTR</sequence>
<dbReference type="EMBL" id="LR796574">
    <property type="protein sequence ID" value="CAB4152742.1"/>
    <property type="molecule type" value="Genomic_DNA"/>
</dbReference>